<keyword evidence="4 8" id="KW-0812">Transmembrane</keyword>
<protein>
    <submittedName>
        <fullName evidence="9">Dicarboxylate/amino acid:cation symporter</fullName>
    </submittedName>
</protein>
<feature type="transmembrane region" description="Helical" evidence="8">
    <location>
        <begin position="101"/>
        <end position="123"/>
    </location>
</feature>
<keyword evidence="6 8" id="KW-1133">Transmembrane helix</keyword>
<dbReference type="EMBL" id="JBHSSW010000005">
    <property type="protein sequence ID" value="MFC6197741.1"/>
    <property type="molecule type" value="Genomic_DNA"/>
</dbReference>
<feature type="transmembrane region" description="Helical" evidence="8">
    <location>
        <begin position="64"/>
        <end position="89"/>
    </location>
</feature>
<feature type="transmembrane region" description="Helical" evidence="8">
    <location>
        <begin position="177"/>
        <end position="195"/>
    </location>
</feature>
<feature type="transmembrane region" description="Helical" evidence="8">
    <location>
        <begin position="353"/>
        <end position="372"/>
    </location>
</feature>
<keyword evidence="3" id="KW-1003">Cell membrane</keyword>
<feature type="transmembrane region" description="Helical" evidence="8">
    <location>
        <begin position="18"/>
        <end position="37"/>
    </location>
</feature>
<dbReference type="InterPro" id="IPR018107">
    <property type="entry name" value="Na-dicarboxylate_symporter_CS"/>
</dbReference>
<evidence type="ECO:0000256" key="5">
    <source>
        <dbReference type="ARBA" id="ARBA00022847"/>
    </source>
</evidence>
<comment type="caution">
    <text evidence="9">The sequence shown here is derived from an EMBL/GenBank/DDBJ whole genome shotgun (WGS) entry which is preliminary data.</text>
</comment>
<evidence type="ECO:0000256" key="8">
    <source>
        <dbReference type="SAM" id="Phobius"/>
    </source>
</evidence>
<accession>A0ABW1S894</accession>
<evidence type="ECO:0000256" key="4">
    <source>
        <dbReference type="ARBA" id="ARBA00022692"/>
    </source>
</evidence>
<evidence type="ECO:0000313" key="9">
    <source>
        <dbReference type="EMBL" id="MFC6197741.1"/>
    </source>
</evidence>
<gene>
    <name evidence="9" type="ORF">ACFQDM_06605</name>
</gene>
<dbReference type="PANTHER" id="PTHR42865">
    <property type="entry name" value="PROTON/GLUTAMATE-ASPARTATE SYMPORTER"/>
    <property type="match status" value="1"/>
</dbReference>
<proteinExistence type="predicted"/>
<dbReference type="SUPFAM" id="SSF118215">
    <property type="entry name" value="Proton glutamate symport protein"/>
    <property type="match status" value="1"/>
</dbReference>
<feature type="transmembrane region" description="Helical" evidence="8">
    <location>
        <begin position="249"/>
        <end position="272"/>
    </location>
</feature>
<evidence type="ECO:0000256" key="2">
    <source>
        <dbReference type="ARBA" id="ARBA00022448"/>
    </source>
</evidence>
<dbReference type="PRINTS" id="PR00173">
    <property type="entry name" value="EDTRNSPORT"/>
</dbReference>
<dbReference type="InterPro" id="IPR036458">
    <property type="entry name" value="Na:dicarbo_symporter_sf"/>
</dbReference>
<evidence type="ECO:0000256" key="3">
    <source>
        <dbReference type="ARBA" id="ARBA00022475"/>
    </source>
</evidence>
<keyword evidence="10" id="KW-1185">Reference proteome</keyword>
<dbReference type="Pfam" id="PF00375">
    <property type="entry name" value="SDF"/>
    <property type="match status" value="1"/>
</dbReference>
<sequence length="442" mass="46489">MANGLKVGDIRGLIQTHLWAQILLAMVLAVLIGILLSPSSESLLAIPEDSADTLGEWSRLPGQLFLNMIQMVVIALVTSSIILGITSSSDPEFLKRAATRIVPYFVVTSTIAVLIGALVATIIQPGQFIDTSTLDLSGETAPINPADMEAVSSASASSQIADLIPSNLLSAALSGNMLQIVVAALFAGVALVAMPREKAEPALKLLQTIQDVSLKIVGWAMRLAPFAVFGLILDFVLRVGLSALVGLSAYILTVILGLVILLLMYLLIVTVLGRRNPFRFASQVMDAQLLAFSTSSSAATMPLSMRIAEDRLRVSPPIVRFIIPLGATVNMDGTALYQVVAALFIAQLYGVHLAPAELSILIFTVVGASIGSPSTPGVGIVILATILQSLGIPGEGVAILLGVDRILDMCRTAVNVTGDLTACTVMDKWLESHFSGKPDTAV</sequence>
<feature type="transmembrane region" description="Helical" evidence="8">
    <location>
        <begin position="378"/>
        <end position="401"/>
    </location>
</feature>
<feature type="transmembrane region" description="Helical" evidence="8">
    <location>
        <begin position="216"/>
        <end position="237"/>
    </location>
</feature>
<dbReference type="Proteomes" id="UP001596303">
    <property type="component" value="Unassembled WGS sequence"/>
</dbReference>
<dbReference type="RefSeq" id="WP_377377063.1">
    <property type="nucleotide sequence ID" value="NZ_JBHSSW010000005.1"/>
</dbReference>
<name>A0ABW1S894_9PROT</name>
<dbReference type="Gene3D" id="1.10.3860.10">
    <property type="entry name" value="Sodium:dicarboxylate symporter"/>
    <property type="match status" value="1"/>
</dbReference>
<evidence type="ECO:0000256" key="1">
    <source>
        <dbReference type="ARBA" id="ARBA00004651"/>
    </source>
</evidence>
<evidence type="ECO:0000313" key="10">
    <source>
        <dbReference type="Proteomes" id="UP001596303"/>
    </source>
</evidence>
<organism evidence="9 10">
    <name type="scientific">Ponticaulis profundi</name>
    <dbReference type="NCBI Taxonomy" id="2665222"/>
    <lineage>
        <taxon>Bacteria</taxon>
        <taxon>Pseudomonadati</taxon>
        <taxon>Pseudomonadota</taxon>
        <taxon>Alphaproteobacteria</taxon>
        <taxon>Hyphomonadales</taxon>
        <taxon>Hyphomonadaceae</taxon>
        <taxon>Ponticaulis</taxon>
    </lineage>
</organism>
<dbReference type="PANTHER" id="PTHR42865:SF7">
    <property type="entry name" value="PROTON_GLUTAMATE-ASPARTATE SYMPORTER"/>
    <property type="match status" value="1"/>
</dbReference>
<keyword evidence="7 8" id="KW-0472">Membrane</keyword>
<keyword evidence="5" id="KW-0769">Symport</keyword>
<reference evidence="10" key="1">
    <citation type="journal article" date="2019" name="Int. J. Syst. Evol. Microbiol.">
        <title>The Global Catalogue of Microorganisms (GCM) 10K type strain sequencing project: providing services to taxonomists for standard genome sequencing and annotation.</title>
        <authorList>
            <consortium name="The Broad Institute Genomics Platform"/>
            <consortium name="The Broad Institute Genome Sequencing Center for Infectious Disease"/>
            <person name="Wu L."/>
            <person name="Ma J."/>
        </authorList>
    </citation>
    <scope>NUCLEOTIDE SEQUENCE [LARGE SCALE GENOMIC DNA]</scope>
    <source>
        <strain evidence="10">CGMCC-1.15741</strain>
    </source>
</reference>
<evidence type="ECO:0000256" key="7">
    <source>
        <dbReference type="ARBA" id="ARBA00023136"/>
    </source>
</evidence>
<keyword evidence="2" id="KW-0813">Transport</keyword>
<dbReference type="PROSITE" id="PS00714">
    <property type="entry name" value="NA_DICARBOXYL_SYMP_2"/>
    <property type="match status" value="1"/>
</dbReference>
<comment type="subcellular location">
    <subcellularLocation>
        <location evidence="1">Cell membrane</location>
        <topology evidence="1">Multi-pass membrane protein</topology>
    </subcellularLocation>
</comment>
<dbReference type="InterPro" id="IPR001991">
    <property type="entry name" value="Na-dicarboxylate_symporter"/>
</dbReference>
<evidence type="ECO:0000256" key="6">
    <source>
        <dbReference type="ARBA" id="ARBA00022989"/>
    </source>
</evidence>